<evidence type="ECO:0000313" key="3">
    <source>
        <dbReference type="Proteomes" id="UP000800096"/>
    </source>
</evidence>
<protein>
    <submittedName>
        <fullName evidence="2">Uncharacterized protein</fullName>
    </submittedName>
</protein>
<feature type="region of interest" description="Disordered" evidence="1">
    <location>
        <begin position="110"/>
        <end position="144"/>
    </location>
</feature>
<reference evidence="2" key="1">
    <citation type="journal article" date="2020" name="Stud. Mycol.">
        <title>101 Dothideomycetes genomes: a test case for predicting lifestyles and emergence of pathogens.</title>
        <authorList>
            <person name="Haridas S."/>
            <person name="Albert R."/>
            <person name="Binder M."/>
            <person name="Bloem J."/>
            <person name="Labutti K."/>
            <person name="Salamov A."/>
            <person name="Andreopoulos B."/>
            <person name="Baker S."/>
            <person name="Barry K."/>
            <person name="Bills G."/>
            <person name="Bluhm B."/>
            <person name="Cannon C."/>
            <person name="Castanera R."/>
            <person name="Culley D."/>
            <person name="Daum C."/>
            <person name="Ezra D."/>
            <person name="Gonzalez J."/>
            <person name="Henrissat B."/>
            <person name="Kuo A."/>
            <person name="Liang C."/>
            <person name="Lipzen A."/>
            <person name="Lutzoni F."/>
            <person name="Magnuson J."/>
            <person name="Mondo S."/>
            <person name="Nolan M."/>
            <person name="Ohm R."/>
            <person name="Pangilinan J."/>
            <person name="Park H.-J."/>
            <person name="Ramirez L."/>
            <person name="Alfaro M."/>
            <person name="Sun H."/>
            <person name="Tritt A."/>
            <person name="Yoshinaga Y."/>
            <person name="Zwiers L.-H."/>
            <person name="Turgeon B."/>
            <person name="Goodwin S."/>
            <person name="Spatafora J."/>
            <person name="Crous P."/>
            <person name="Grigoriev I."/>
        </authorList>
    </citation>
    <scope>NUCLEOTIDE SEQUENCE</scope>
    <source>
        <strain evidence="2">HMLAC05119</strain>
    </source>
</reference>
<dbReference type="OrthoDB" id="10577060at2759"/>
<evidence type="ECO:0000313" key="2">
    <source>
        <dbReference type="EMBL" id="KAF1911024.1"/>
    </source>
</evidence>
<sequence>MLSEHHHNVRHRAIGESRQGCQPPDPWVTGHVDKSFVPYLGPLAALKAVKIFIDTEQGTTNLERARDVVASLAQPPSWSIRAEENLLVLVEIILPNHTVIAKDGLERLEVSHSDRGSGDRDAPHEEEQDEPRDSVEHGTPHTSRKKKTLVEAWWSRFLRLNAKDVRRLSPAVNEMLTQEPAKILTSLCLGEADFSADSAQPTIERQRQLLSTRVLFMYHKSMADAIHIVMHIFFYAVMYHPDPDRWHVDANARKKRVAKLSSRDIDRLHEDFADRFPDVLITREIFGVQLKEWRRLGSIYLFLAQRLGLGSLLYLQELILPSRCWAATKGGEQSGVSEKALEHLESIGLPELSKQSGANQCVRQLLEHLCKGFGTFDFGGLDAGSATE</sequence>
<dbReference type="Proteomes" id="UP000800096">
    <property type="component" value="Unassembled WGS sequence"/>
</dbReference>
<keyword evidence="3" id="KW-1185">Reference proteome</keyword>
<dbReference type="EMBL" id="ML979147">
    <property type="protein sequence ID" value="KAF1911024.1"/>
    <property type="molecule type" value="Genomic_DNA"/>
</dbReference>
<dbReference type="AlphaFoldDB" id="A0A6A5Q8T8"/>
<gene>
    <name evidence="2" type="ORF">BDU57DRAFT_462585</name>
</gene>
<accession>A0A6A5Q8T8</accession>
<feature type="region of interest" description="Disordered" evidence="1">
    <location>
        <begin position="1"/>
        <end position="24"/>
    </location>
</feature>
<feature type="compositionally biased region" description="Basic and acidic residues" evidence="1">
    <location>
        <begin position="110"/>
        <end position="139"/>
    </location>
</feature>
<name>A0A6A5Q8T8_AMPQU</name>
<evidence type="ECO:0000256" key="1">
    <source>
        <dbReference type="SAM" id="MobiDB-lite"/>
    </source>
</evidence>
<proteinExistence type="predicted"/>
<organism evidence="2 3">
    <name type="scientific">Ampelomyces quisqualis</name>
    <name type="common">Powdery mildew agent</name>
    <dbReference type="NCBI Taxonomy" id="50730"/>
    <lineage>
        <taxon>Eukaryota</taxon>
        <taxon>Fungi</taxon>
        <taxon>Dikarya</taxon>
        <taxon>Ascomycota</taxon>
        <taxon>Pezizomycotina</taxon>
        <taxon>Dothideomycetes</taxon>
        <taxon>Pleosporomycetidae</taxon>
        <taxon>Pleosporales</taxon>
        <taxon>Pleosporineae</taxon>
        <taxon>Phaeosphaeriaceae</taxon>
        <taxon>Ampelomyces</taxon>
    </lineage>
</organism>